<evidence type="ECO:0000256" key="3">
    <source>
        <dbReference type="ARBA" id="ARBA00022741"/>
    </source>
</evidence>
<reference evidence="7 8" key="1">
    <citation type="submission" date="2022-10" db="EMBL/GenBank/DDBJ databases">
        <title>Host association and intracellularity evolved multiple times independently in the Rickettsiales.</title>
        <authorList>
            <person name="Castelli M."/>
            <person name="Nardi T."/>
            <person name="Gammuto L."/>
            <person name="Bellinzona G."/>
            <person name="Sabaneyeva E."/>
            <person name="Potekhin A."/>
            <person name="Serra V."/>
            <person name="Petroni G."/>
            <person name="Sassera D."/>
        </authorList>
    </citation>
    <scope>NUCLEOTIDE SEQUENCE [LARGE SCALE GENOMIC DNA]</scope>
    <source>
        <strain evidence="7 8">Kr 154-4</strain>
    </source>
</reference>
<dbReference type="Pfam" id="PF00005">
    <property type="entry name" value="ABC_tran"/>
    <property type="match status" value="1"/>
</dbReference>
<keyword evidence="3" id="KW-0547">Nucleotide-binding</keyword>
<dbReference type="InterPro" id="IPR017911">
    <property type="entry name" value="MacB-like_ATP-bd"/>
</dbReference>
<evidence type="ECO:0000256" key="5">
    <source>
        <dbReference type="ARBA" id="ARBA00024725"/>
    </source>
</evidence>
<feature type="domain" description="ABC transporter" evidence="6">
    <location>
        <begin position="6"/>
        <end position="231"/>
    </location>
</feature>
<dbReference type="PANTHER" id="PTHR42798">
    <property type="entry name" value="LIPOPROTEIN-RELEASING SYSTEM ATP-BINDING PROTEIN LOLD"/>
    <property type="match status" value="1"/>
</dbReference>
<keyword evidence="8" id="KW-1185">Reference proteome</keyword>
<sequence>MSNHILTLTDISKSYRQGNITVEVLQQVNLTIAEGELVAIIGASGSGKSTLLHIAGLLDKADSGTIQVGQEHYQQTISNTGVNTDLIRLQYLGFVYQYHHLLNNFTARENVAMPALIAGAKYEEVLQAADQLLETLSLSSRRNNMPGELSGGEQQRVAIARSLINKPKLILADEPTGNLDPHTANEVFNLFVNLANKQGTAIIMVTHNHDLAGNMHKIFELKNATLTRVAN</sequence>
<protein>
    <submittedName>
        <fullName evidence="7">Lipoprotein ABC transporter ATP-binding protein</fullName>
    </submittedName>
</protein>
<dbReference type="GO" id="GO:0005524">
    <property type="term" value="F:ATP binding"/>
    <property type="evidence" value="ECO:0007669"/>
    <property type="project" value="UniProtKB-KW"/>
</dbReference>
<evidence type="ECO:0000313" key="8">
    <source>
        <dbReference type="Proteomes" id="UP001326613"/>
    </source>
</evidence>
<evidence type="ECO:0000259" key="6">
    <source>
        <dbReference type="PROSITE" id="PS50893"/>
    </source>
</evidence>
<dbReference type="InterPro" id="IPR017871">
    <property type="entry name" value="ABC_transporter-like_CS"/>
</dbReference>
<dbReference type="Gene3D" id="3.40.50.300">
    <property type="entry name" value="P-loop containing nucleotide triphosphate hydrolases"/>
    <property type="match status" value="1"/>
</dbReference>
<evidence type="ECO:0000256" key="1">
    <source>
        <dbReference type="ARBA" id="ARBA00005417"/>
    </source>
</evidence>
<dbReference type="CDD" id="cd03255">
    <property type="entry name" value="ABC_MJ0796_LolCDE_FtsE"/>
    <property type="match status" value="1"/>
</dbReference>
<dbReference type="InterPro" id="IPR027417">
    <property type="entry name" value="P-loop_NTPase"/>
</dbReference>
<comment type="similarity">
    <text evidence="1">Belongs to the ABC transporter superfamily.</text>
</comment>
<keyword evidence="4 7" id="KW-0067">ATP-binding</keyword>
<dbReference type="SUPFAM" id="SSF52540">
    <property type="entry name" value="P-loop containing nucleoside triphosphate hydrolases"/>
    <property type="match status" value="1"/>
</dbReference>
<dbReference type="PANTHER" id="PTHR42798:SF2">
    <property type="entry name" value="ABC TRANSPORTER ATP-BINDING PROTEIN MG467-RELATED"/>
    <property type="match status" value="1"/>
</dbReference>
<evidence type="ECO:0000256" key="4">
    <source>
        <dbReference type="ARBA" id="ARBA00022840"/>
    </source>
</evidence>
<dbReference type="PROSITE" id="PS50893">
    <property type="entry name" value="ABC_TRANSPORTER_2"/>
    <property type="match status" value="1"/>
</dbReference>
<keyword evidence="2" id="KW-0813">Transport</keyword>
<dbReference type="InterPro" id="IPR003593">
    <property type="entry name" value="AAA+_ATPase"/>
</dbReference>
<accession>A0ABZ0URM5</accession>
<dbReference type="RefSeq" id="WP_323738534.1">
    <property type="nucleotide sequence ID" value="NZ_CP112932.1"/>
</dbReference>
<keyword evidence="7" id="KW-0449">Lipoprotein</keyword>
<dbReference type="InterPro" id="IPR003439">
    <property type="entry name" value="ABC_transporter-like_ATP-bd"/>
</dbReference>
<gene>
    <name evidence="7" type="ORF">Trichorick_00349</name>
</gene>
<organism evidence="7 8">
    <name type="scientific">Candidatus Trichorickettsia mobilis</name>
    <dbReference type="NCBI Taxonomy" id="1346319"/>
    <lineage>
        <taxon>Bacteria</taxon>
        <taxon>Pseudomonadati</taxon>
        <taxon>Pseudomonadota</taxon>
        <taxon>Alphaproteobacteria</taxon>
        <taxon>Rickettsiales</taxon>
        <taxon>Rickettsiaceae</taxon>
        <taxon>Rickettsieae</taxon>
        <taxon>Candidatus Trichorickettsia</taxon>
    </lineage>
</organism>
<dbReference type="PROSITE" id="PS00211">
    <property type="entry name" value="ABC_TRANSPORTER_1"/>
    <property type="match status" value="1"/>
</dbReference>
<proteinExistence type="inferred from homology"/>
<comment type="function">
    <text evidence="5">Part of an ABC transporter complex. Transmembrane domains (TMD) form a pore in the inner membrane and the ATP-binding domain (NBD) is responsible for energy generation.</text>
</comment>
<dbReference type="SMART" id="SM00382">
    <property type="entry name" value="AAA"/>
    <property type="match status" value="1"/>
</dbReference>
<name>A0ABZ0URM5_9RICK</name>
<dbReference type="EMBL" id="CP112932">
    <property type="protein sequence ID" value="WPY00471.1"/>
    <property type="molecule type" value="Genomic_DNA"/>
</dbReference>
<evidence type="ECO:0000256" key="2">
    <source>
        <dbReference type="ARBA" id="ARBA00022448"/>
    </source>
</evidence>
<dbReference type="Proteomes" id="UP001326613">
    <property type="component" value="Chromosome"/>
</dbReference>
<evidence type="ECO:0000313" key="7">
    <source>
        <dbReference type="EMBL" id="WPY00471.1"/>
    </source>
</evidence>